<dbReference type="SUPFAM" id="SSF51197">
    <property type="entry name" value="Clavaminate synthase-like"/>
    <property type="match status" value="1"/>
</dbReference>
<dbReference type="EMBL" id="KN819457">
    <property type="protein sequence ID" value="KIJ09496.1"/>
    <property type="molecule type" value="Genomic_DNA"/>
</dbReference>
<dbReference type="HOGENOM" id="CLU_340680_0_0_1"/>
<name>A0A0C9TQN9_PAXIN</name>
<sequence>MPKRAHESSGSQCDEKRFKAKVGMKKYRDRMRDDREAGRLSQEEIQRRREYEAGRKRTQRAKKAAEKASASIDPQTGASTSTHRVLVERVAPVPSSVEIQRPLVVDSRSQDAEVQAGEPHLTCDAWVQSAPLCLHAEVQTEPASHCLPNIPTTRRMDFVSGVRGVEVPECAEVVTWSNGPTTVLPTLIRNKRNVLKHDAEYVRTVASYPAALPGSAFVTFVSRSEFEDDYEMTLAIRESIANGRPIVIRDFKSPDTAKRVEDQEYPHVEGVMSDLVQGINDPDQCRFVLDIPLTQCSMPEPLGLLDDGLTVGWSQTQLDLPFLKNKVAADNLSVRSWGLAHQAGTLTFPHHDADGDLTYILPMSGMKIWTLYFLKDNNVGRKQMARIAQDLSDPARMIHPLFDAETVYLHPGDILIQPPNQFHSVYTPISSFTVGGHFYSYSALHLTENARSLDHSKEKYITNQAHHHAFETLVRMALALPRLDPALPLRRNSLASLCVMILYPGDYKIKEHMNPETTPGVHAARAIVIKLCEALGYTKTSLRTSIESLTRGGPGAIFVLGDILDGFRGNSNSPQIHNAHRYAHTFQRATPQNCTWGTYSRSPPRHRKFSVGASVSSKSGRSASLLSSSPVYVSSPSPTCVSAALEVTFEDQHRAVKNFLMNHKDACVLHYLLDVETQRAHSSVVQCDAISWIGLDVYKNFRQAFRRDKAYGARCNSCGCPNVDEIPHQQEFIGGKYVCRDELLQHWIIGLCFFTWRFTKLREAVFDLLGLSSQNLQFGRGLAGSGRFATWLNKSTGRSISQASSNLLDVLYIYATHSELVGTFDHKVMEREE</sequence>
<accession>A0A0C9TQN9</accession>
<dbReference type="InterPro" id="IPR003347">
    <property type="entry name" value="JmjC_dom"/>
</dbReference>
<dbReference type="PROSITE" id="PS51184">
    <property type="entry name" value="JMJC"/>
    <property type="match status" value="1"/>
</dbReference>
<dbReference type="Proteomes" id="UP000053647">
    <property type="component" value="Unassembled WGS sequence"/>
</dbReference>
<feature type="compositionally biased region" description="Basic and acidic residues" evidence="1">
    <location>
        <begin position="30"/>
        <end position="55"/>
    </location>
</feature>
<evidence type="ECO:0000259" key="2">
    <source>
        <dbReference type="PROSITE" id="PS51184"/>
    </source>
</evidence>
<feature type="compositionally biased region" description="Basic residues" evidence="1">
    <location>
        <begin position="18"/>
        <end position="29"/>
    </location>
</feature>
<dbReference type="Gene3D" id="2.60.120.650">
    <property type="entry name" value="Cupin"/>
    <property type="match status" value="1"/>
</dbReference>
<proteinExistence type="predicted"/>
<feature type="compositionally biased region" description="Polar residues" evidence="1">
    <location>
        <begin position="72"/>
        <end position="82"/>
    </location>
</feature>
<evidence type="ECO:0000313" key="4">
    <source>
        <dbReference type="Proteomes" id="UP000053647"/>
    </source>
</evidence>
<gene>
    <name evidence="3" type="ORF">PAXINDRAFT_157875</name>
</gene>
<reference evidence="4" key="2">
    <citation type="submission" date="2015-01" db="EMBL/GenBank/DDBJ databases">
        <title>Evolutionary Origins and Diversification of the Mycorrhizal Mutualists.</title>
        <authorList>
            <consortium name="DOE Joint Genome Institute"/>
            <consortium name="Mycorrhizal Genomics Consortium"/>
            <person name="Kohler A."/>
            <person name="Kuo A."/>
            <person name="Nagy L.G."/>
            <person name="Floudas D."/>
            <person name="Copeland A."/>
            <person name="Barry K.W."/>
            <person name="Cichocki N."/>
            <person name="Veneault-Fourrey C."/>
            <person name="LaButti K."/>
            <person name="Lindquist E.A."/>
            <person name="Lipzen A."/>
            <person name="Lundell T."/>
            <person name="Morin E."/>
            <person name="Murat C."/>
            <person name="Riley R."/>
            <person name="Ohm R."/>
            <person name="Sun H."/>
            <person name="Tunlid A."/>
            <person name="Henrissat B."/>
            <person name="Grigoriev I.V."/>
            <person name="Hibbett D.S."/>
            <person name="Martin F."/>
        </authorList>
    </citation>
    <scope>NUCLEOTIDE SEQUENCE [LARGE SCALE GENOMIC DNA]</scope>
    <source>
        <strain evidence="4">ATCC 200175</strain>
    </source>
</reference>
<keyword evidence="4" id="KW-1185">Reference proteome</keyword>
<dbReference type="AlphaFoldDB" id="A0A0C9TQN9"/>
<reference evidence="3 4" key="1">
    <citation type="submission" date="2014-06" db="EMBL/GenBank/DDBJ databases">
        <authorList>
            <consortium name="DOE Joint Genome Institute"/>
            <person name="Kuo A."/>
            <person name="Kohler A."/>
            <person name="Nagy L.G."/>
            <person name="Floudas D."/>
            <person name="Copeland A."/>
            <person name="Barry K.W."/>
            <person name="Cichocki N."/>
            <person name="Veneault-Fourrey C."/>
            <person name="LaButti K."/>
            <person name="Lindquist E.A."/>
            <person name="Lipzen A."/>
            <person name="Lundell T."/>
            <person name="Morin E."/>
            <person name="Murat C."/>
            <person name="Sun H."/>
            <person name="Tunlid A."/>
            <person name="Henrissat B."/>
            <person name="Grigoriev I.V."/>
            <person name="Hibbett D.S."/>
            <person name="Martin F."/>
            <person name="Nordberg H.P."/>
            <person name="Cantor M.N."/>
            <person name="Hua S.X."/>
        </authorList>
    </citation>
    <scope>NUCLEOTIDE SEQUENCE [LARGE SCALE GENOMIC DNA]</scope>
    <source>
        <strain evidence="3 4">ATCC 200175</strain>
    </source>
</reference>
<organism evidence="3 4">
    <name type="scientific">Paxillus involutus ATCC 200175</name>
    <dbReference type="NCBI Taxonomy" id="664439"/>
    <lineage>
        <taxon>Eukaryota</taxon>
        <taxon>Fungi</taxon>
        <taxon>Dikarya</taxon>
        <taxon>Basidiomycota</taxon>
        <taxon>Agaricomycotina</taxon>
        <taxon>Agaricomycetes</taxon>
        <taxon>Agaricomycetidae</taxon>
        <taxon>Boletales</taxon>
        <taxon>Paxilineae</taxon>
        <taxon>Paxillaceae</taxon>
        <taxon>Paxillus</taxon>
    </lineage>
</organism>
<feature type="region of interest" description="Disordered" evidence="1">
    <location>
        <begin position="1"/>
        <end position="82"/>
    </location>
</feature>
<evidence type="ECO:0000256" key="1">
    <source>
        <dbReference type="SAM" id="MobiDB-lite"/>
    </source>
</evidence>
<dbReference type="OrthoDB" id="2693549at2759"/>
<feature type="domain" description="JmjC" evidence="2">
    <location>
        <begin position="300"/>
        <end position="455"/>
    </location>
</feature>
<evidence type="ECO:0000313" key="3">
    <source>
        <dbReference type="EMBL" id="KIJ09496.1"/>
    </source>
</evidence>
<protein>
    <submittedName>
        <fullName evidence="3">Unplaced genomic scaffold PAXINscaffold_135, whole genome shotgun sequence</fullName>
    </submittedName>
</protein>
<feature type="compositionally biased region" description="Basic and acidic residues" evidence="1">
    <location>
        <begin position="1"/>
        <end position="17"/>
    </location>
</feature>